<name>A0A3P7P401_9BILA</name>
<dbReference type="OrthoDB" id="6127067at2759"/>
<dbReference type="GO" id="GO:0008074">
    <property type="term" value="C:guanylate cyclase complex, soluble"/>
    <property type="evidence" value="ECO:0007669"/>
    <property type="project" value="TreeGrafter"/>
</dbReference>
<gene>
    <name evidence="5" type="ORF">GPUH_LOCUS26029</name>
</gene>
<dbReference type="Gene3D" id="3.30.450.260">
    <property type="entry name" value="Haem NO binding associated domain"/>
    <property type="match status" value="2"/>
</dbReference>
<dbReference type="Pfam" id="PF07701">
    <property type="entry name" value="HNOBA"/>
    <property type="match status" value="1"/>
</dbReference>
<dbReference type="GO" id="GO:0019934">
    <property type="term" value="P:cGMP-mediated signaling"/>
    <property type="evidence" value="ECO:0007669"/>
    <property type="project" value="TreeGrafter"/>
</dbReference>
<evidence type="ECO:0000256" key="2">
    <source>
        <dbReference type="ARBA" id="ARBA00022741"/>
    </source>
</evidence>
<dbReference type="PANTHER" id="PTHR45655:SF13">
    <property type="entry name" value="SOLUBLE GUANYLATE CYCLASE GCY-32-RELATED"/>
    <property type="match status" value="1"/>
</dbReference>
<dbReference type="GO" id="GO:0004383">
    <property type="term" value="F:guanylate cyclase activity"/>
    <property type="evidence" value="ECO:0007669"/>
    <property type="project" value="UniProtKB-EC"/>
</dbReference>
<evidence type="ECO:0000256" key="1">
    <source>
        <dbReference type="ARBA" id="ARBA00012202"/>
    </source>
</evidence>
<keyword evidence="3" id="KW-0141">cGMP biosynthesis</keyword>
<dbReference type="InterPro" id="IPR042463">
    <property type="entry name" value="HNOB_dom_associated_sf"/>
</dbReference>
<dbReference type="GO" id="GO:0000166">
    <property type="term" value="F:nucleotide binding"/>
    <property type="evidence" value="ECO:0007669"/>
    <property type="project" value="UniProtKB-KW"/>
</dbReference>
<proteinExistence type="predicted"/>
<dbReference type="EC" id="4.6.1.2" evidence="1"/>
<evidence type="ECO:0000313" key="6">
    <source>
        <dbReference type="Proteomes" id="UP000271098"/>
    </source>
</evidence>
<accession>A0A3P7P401</accession>
<keyword evidence="2" id="KW-0547">Nucleotide-binding</keyword>
<dbReference type="InterPro" id="IPR011645">
    <property type="entry name" value="HNOB_dom_associated"/>
</dbReference>
<dbReference type="GO" id="GO:0070482">
    <property type="term" value="P:response to oxygen levels"/>
    <property type="evidence" value="ECO:0007669"/>
    <property type="project" value="TreeGrafter"/>
</dbReference>
<sequence length="141" mass="15896">MLWTERLPVIDGEDGVLQVSKSDFISLQPYHFIADHDCKLIQCGKGLYSALNVEKKLKLKGQMIILGGGNRLLYIGSPYISTIPELLDCGMRLEAMPLHDVTRDVILTNQQRLSDVEMKFVLDYSKIAVFLTACPNLQVNR</sequence>
<protein>
    <recommendedName>
        <fullName evidence="1">guanylate cyclase</fullName>
        <ecNumber evidence="1">4.6.1.2</ecNumber>
    </recommendedName>
</protein>
<keyword evidence="6" id="KW-1185">Reference proteome</keyword>
<dbReference type="AlphaFoldDB" id="A0A3P7P401"/>
<dbReference type="PANTHER" id="PTHR45655">
    <property type="entry name" value="GUANYLATE CYCLASE SOLUBLE SUBUNIT BETA-2"/>
    <property type="match status" value="1"/>
</dbReference>
<reference evidence="5 6" key="1">
    <citation type="submission" date="2018-11" db="EMBL/GenBank/DDBJ databases">
        <authorList>
            <consortium name="Pathogen Informatics"/>
        </authorList>
    </citation>
    <scope>NUCLEOTIDE SEQUENCE [LARGE SCALE GENOMIC DNA]</scope>
</reference>
<dbReference type="EMBL" id="UYRT01108167">
    <property type="protein sequence ID" value="VDN45003.1"/>
    <property type="molecule type" value="Genomic_DNA"/>
</dbReference>
<dbReference type="Proteomes" id="UP000271098">
    <property type="component" value="Unassembled WGS sequence"/>
</dbReference>
<evidence type="ECO:0000259" key="4">
    <source>
        <dbReference type="Pfam" id="PF07701"/>
    </source>
</evidence>
<feature type="domain" description="Haem NO binding associated" evidence="4">
    <location>
        <begin position="54"/>
        <end position="120"/>
    </location>
</feature>
<organism evidence="5 6">
    <name type="scientific">Gongylonema pulchrum</name>
    <dbReference type="NCBI Taxonomy" id="637853"/>
    <lineage>
        <taxon>Eukaryota</taxon>
        <taxon>Metazoa</taxon>
        <taxon>Ecdysozoa</taxon>
        <taxon>Nematoda</taxon>
        <taxon>Chromadorea</taxon>
        <taxon>Rhabditida</taxon>
        <taxon>Spirurina</taxon>
        <taxon>Spiruromorpha</taxon>
        <taxon>Spiruroidea</taxon>
        <taxon>Gongylonematidae</taxon>
        <taxon>Gongylonema</taxon>
    </lineage>
</organism>
<evidence type="ECO:0000256" key="3">
    <source>
        <dbReference type="ARBA" id="ARBA00023293"/>
    </source>
</evidence>
<evidence type="ECO:0000313" key="5">
    <source>
        <dbReference type="EMBL" id="VDN45003.1"/>
    </source>
</evidence>